<keyword evidence="3" id="KW-1185">Reference proteome</keyword>
<feature type="compositionally biased region" description="Polar residues" evidence="1">
    <location>
        <begin position="261"/>
        <end position="272"/>
    </location>
</feature>
<reference evidence="2" key="1">
    <citation type="submission" date="2023-03" db="EMBL/GenBank/DDBJ databases">
        <title>Chromosome-scale reference genome and RAD-based genetic map of yellow starthistle (Centaurea solstitialis) reveal putative structural variation and QTLs associated with invader traits.</title>
        <authorList>
            <person name="Reatini B."/>
            <person name="Cang F.A."/>
            <person name="Jiang Q."/>
            <person name="Mckibben M.T.W."/>
            <person name="Barker M.S."/>
            <person name="Rieseberg L.H."/>
            <person name="Dlugosch K.M."/>
        </authorList>
    </citation>
    <scope>NUCLEOTIDE SEQUENCE</scope>
    <source>
        <strain evidence="2">CAN-66</strain>
        <tissue evidence="2">Leaf</tissue>
    </source>
</reference>
<proteinExistence type="predicted"/>
<protein>
    <submittedName>
        <fullName evidence="2">Uncharacterized protein</fullName>
    </submittedName>
</protein>
<organism evidence="2 3">
    <name type="scientific">Centaurea solstitialis</name>
    <name type="common">yellow star-thistle</name>
    <dbReference type="NCBI Taxonomy" id="347529"/>
    <lineage>
        <taxon>Eukaryota</taxon>
        <taxon>Viridiplantae</taxon>
        <taxon>Streptophyta</taxon>
        <taxon>Embryophyta</taxon>
        <taxon>Tracheophyta</taxon>
        <taxon>Spermatophyta</taxon>
        <taxon>Magnoliopsida</taxon>
        <taxon>eudicotyledons</taxon>
        <taxon>Gunneridae</taxon>
        <taxon>Pentapetalae</taxon>
        <taxon>asterids</taxon>
        <taxon>campanulids</taxon>
        <taxon>Asterales</taxon>
        <taxon>Asteraceae</taxon>
        <taxon>Carduoideae</taxon>
        <taxon>Cardueae</taxon>
        <taxon>Centaureinae</taxon>
        <taxon>Centaurea</taxon>
    </lineage>
</organism>
<evidence type="ECO:0000256" key="1">
    <source>
        <dbReference type="SAM" id="MobiDB-lite"/>
    </source>
</evidence>
<feature type="compositionally biased region" description="Low complexity" evidence="1">
    <location>
        <begin position="246"/>
        <end position="260"/>
    </location>
</feature>
<dbReference type="Proteomes" id="UP001172457">
    <property type="component" value="Chromosome 5"/>
</dbReference>
<evidence type="ECO:0000313" key="3">
    <source>
        <dbReference type="Proteomes" id="UP001172457"/>
    </source>
</evidence>
<comment type="caution">
    <text evidence="2">The sequence shown here is derived from an EMBL/GenBank/DDBJ whole genome shotgun (WGS) entry which is preliminary data.</text>
</comment>
<accession>A0AA38SQM6</accession>
<feature type="region of interest" description="Disordered" evidence="1">
    <location>
        <begin position="246"/>
        <end position="273"/>
    </location>
</feature>
<sequence length="318" mass="35528">MMVKAFKPKIIPKSGRQIDFSLRVCDPLDSDDSLADSLDDWFIDSSNSSLGIIEDLADLDDDVIEIINVSDGSKTDEVIEVIDSFADNDTVHLVIGSDLEADDSSDELQDQLCLMANPGDHSSEDESEVPLNPYAGFKSYFKSLNENMANIKKKLKDRILLTDKWEASSKSNETLIVELSDKNAQNEHLVQHPMKENEKFLEQLVIFYNKHKAKLFKISDKFLIQEKEFSDIQTKFSAFSEEKENFSSSSSSENKNTNTSDTPSVRASTTSEDGVKSENALQLSIIVNSICCLSSAKRFVESEAVSKVNSLELRNAKL</sequence>
<name>A0AA38SQM6_9ASTR</name>
<evidence type="ECO:0000313" key="2">
    <source>
        <dbReference type="EMBL" id="KAJ9547065.1"/>
    </source>
</evidence>
<gene>
    <name evidence="2" type="ORF">OSB04_019608</name>
</gene>
<dbReference type="EMBL" id="JARYMX010000005">
    <property type="protein sequence ID" value="KAJ9547065.1"/>
    <property type="molecule type" value="Genomic_DNA"/>
</dbReference>
<dbReference type="AlphaFoldDB" id="A0AA38SQM6"/>